<dbReference type="SUPFAM" id="SSF140376">
    <property type="entry name" value="ChaB-like"/>
    <property type="match status" value="1"/>
</dbReference>
<name>A0A2Z4HHZ7_9ABAC</name>
<proteinExistence type="predicted"/>
<dbReference type="GeneID" id="65101520"/>
<dbReference type="InterPro" id="IPR037205">
    <property type="entry name" value="ChaB_sf"/>
</dbReference>
<keyword evidence="2" id="KW-1185">Reference proteome</keyword>
<dbReference type="EMBL" id="MH261376">
    <property type="protein sequence ID" value="AWW14402.1"/>
    <property type="molecule type" value="Genomic_DNA"/>
</dbReference>
<evidence type="ECO:0000313" key="2">
    <source>
        <dbReference type="Proteomes" id="UP000501125"/>
    </source>
</evidence>
<evidence type="ECO:0000313" key="1">
    <source>
        <dbReference type="EMBL" id="AWW14402.1"/>
    </source>
</evidence>
<accession>A0A2Z4HHZ7</accession>
<protein>
    <submittedName>
        <fullName evidence="1">ChaB2</fullName>
    </submittedName>
</protein>
<dbReference type="InterPro" id="IPR009317">
    <property type="entry name" value="ChaB"/>
</dbReference>
<organism evidence="1 2">
    <name type="scientific">Hyposidra talaca nucleopolyhedrovirus</name>
    <dbReference type="NCBI Taxonomy" id="1070315"/>
    <lineage>
        <taxon>Viruses</taxon>
        <taxon>Viruses incertae sedis</taxon>
        <taxon>Naldaviricetes</taxon>
        <taxon>Lefavirales</taxon>
        <taxon>Baculoviridae</taxon>
        <taxon>Alphabaculovirus</taxon>
        <taxon>Alphabaculovirus hytalacae</taxon>
    </lineage>
</organism>
<dbReference type="RefSeq" id="YP_010086309.1">
    <property type="nucleotide sequence ID" value="NC_055453.1"/>
</dbReference>
<gene>
    <name evidence="1" type="primary">ChaB2</name>
    <name evidence="1" type="ORF">HytaNPV_gp042</name>
</gene>
<sequence>MNKLLTLQNLPQSVAHLPHHGKRIFLKFYNKSIDLDISPMGAYRIAWSAVRRKYYKRDGVWVPYANANDYDTTSSEDDNDPIGNDAIYI</sequence>
<dbReference type="Proteomes" id="UP000501125">
    <property type="component" value="Chromosome"/>
</dbReference>
<dbReference type="Gene3D" id="1.10.1740.70">
    <property type="entry name" value="ChaB"/>
    <property type="match status" value="1"/>
</dbReference>
<dbReference type="Pfam" id="PF06150">
    <property type="entry name" value="ChaB"/>
    <property type="match status" value="1"/>
</dbReference>
<dbReference type="KEGG" id="vg:65101520"/>
<reference evidence="1 2" key="1">
    <citation type="journal article" date="2018" name="Sci. Rep.">
        <title>Comprehensive analysis of single molecule sequencing-derived complete genome and whole transcriptome of Hyposidra talaca nuclear polyhedrosis virus.</title>
        <authorList>
            <person name="Nguyen T.T."/>
            <person name="Suryamohan K."/>
            <person name="Kuriakose B."/>
            <person name="Janakiraman V."/>
            <person name="Reichelt M."/>
            <person name="Chaudhuri S."/>
            <person name="Guillory J."/>
            <person name="Divakaran N."/>
            <person name="Rabins P.E."/>
            <person name="Goel R."/>
            <person name="Deka B."/>
            <person name="Sarkar S."/>
            <person name="Ekka P."/>
            <person name="Tsai Y.C."/>
            <person name="Vargas D."/>
            <person name="Santhosh S."/>
            <person name="Mohan S."/>
            <person name="Chin C.S."/>
            <person name="Korlach J."/>
            <person name="Thomas G."/>
            <person name="Babu A."/>
            <person name="Seshagiri S."/>
        </authorList>
    </citation>
    <scope>NUCLEOTIDE SEQUENCE [LARGE SCALE GENOMIC DNA]</scope>
    <source>
        <strain evidence="1 2">HytaNPVIndia001</strain>
    </source>
</reference>